<evidence type="ECO:0000259" key="4">
    <source>
        <dbReference type="PROSITE" id="PS50234"/>
    </source>
</evidence>
<keyword evidence="7" id="KW-1185">Reference proteome</keyword>
<dbReference type="EMBL" id="BRPK01000017">
    <property type="protein sequence ID" value="GLB44631.1"/>
    <property type="molecule type" value="Genomic_DNA"/>
</dbReference>
<proteinExistence type="predicted"/>
<evidence type="ECO:0000313" key="6">
    <source>
        <dbReference type="EMBL" id="GLB44631.1"/>
    </source>
</evidence>
<dbReference type="InterPro" id="IPR002641">
    <property type="entry name" value="PNPLA_dom"/>
</dbReference>
<gene>
    <name evidence="6" type="ORF">LshimejAT787_1702580</name>
</gene>
<dbReference type="PROSITE" id="PS51635">
    <property type="entry name" value="PNPLA"/>
    <property type="match status" value="1"/>
</dbReference>
<protein>
    <submittedName>
        <fullName evidence="6">von Willebrand factor type A domain</fullName>
    </submittedName>
</protein>
<keyword evidence="1" id="KW-0443">Lipid metabolism</keyword>
<feature type="region of interest" description="Disordered" evidence="3">
    <location>
        <begin position="379"/>
        <end position="401"/>
    </location>
</feature>
<dbReference type="PROSITE" id="PS50234">
    <property type="entry name" value="VWFA"/>
    <property type="match status" value="1"/>
</dbReference>
<organism evidence="6 7">
    <name type="scientific">Lyophyllum shimeji</name>
    <name type="common">Hon-shimeji</name>
    <name type="synonym">Tricholoma shimeji</name>
    <dbReference type="NCBI Taxonomy" id="47721"/>
    <lineage>
        <taxon>Eukaryota</taxon>
        <taxon>Fungi</taxon>
        <taxon>Dikarya</taxon>
        <taxon>Basidiomycota</taxon>
        <taxon>Agaricomycotina</taxon>
        <taxon>Agaricomycetes</taxon>
        <taxon>Agaricomycetidae</taxon>
        <taxon>Agaricales</taxon>
        <taxon>Tricholomatineae</taxon>
        <taxon>Lyophyllaceae</taxon>
        <taxon>Lyophyllum</taxon>
    </lineage>
</organism>
<dbReference type="OrthoDB" id="630895at2759"/>
<dbReference type="InterPro" id="IPR036465">
    <property type="entry name" value="vWFA_dom_sf"/>
</dbReference>
<evidence type="ECO:0000256" key="1">
    <source>
        <dbReference type="ARBA" id="ARBA00023098"/>
    </source>
</evidence>
<dbReference type="Gene3D" id="3.40.1090.10">
    <property type="entry name" value="Cytosolic phospholipase A2 catalytic domain"/>
    <property type="match status" value="1"/>
</dbReference>
<reference evidence="6" key="1">
    <citation type="submission" date="2022-07" db="EMBL/GenBank/DDBJ databases">
        <title>The genome of Lyophyllum shimeji provides insight into the initial evolution of ectomycorrhizal fungal genome.</title>
        <authorList>
            <person name="Kobayashi Y."/>
            <person name="Shibata T."/>
            <person name="Hirakawa H."/>
            <person name="Shigenobu S."/>
            <person name="Nishiyama T."/>
            <person name="Yamada A."/>
            <person name="Hasebe M."/>
            <person name="Kawaguchi M."/>
        </authorList>
    </citation>
    <scope>NUCLEOTIDE SEQUENCE</scope>
    <source>
        <strain evidence="6">AT787</strain>
    </source>
</reference>
<dbReference type="PANTHER" id="PTHR34706">
    <property type="entry name" value="SLR1338 PROTEIN"/>
    <property type="match status" value="1"/>
</dbReference>
<feature type="short sequence motif" description="GXGXXG" evidence="2">
    <location>
        <begin position="18"/>
        <end position="23"/>
    </location>
</feature>
<evidence type="ECO:0000256" key="3">
    <source>
        <dbReference type="SAM" id="MobiDB-lite"/>
    </source>
</evidence>
<dbReference type="GO" id="GO:0046486">
    <property type="term" value="P:glycerolipid metabolic process"/>
    <property type="evidence" value="ECO:0007669"/>
    <property type="project" value="UniProtKB-ARBA"/>
</dbReference>
<evidence type="ECO:0000256" key="2">
    <source>
        <dbReference type="PROSITE-ProRule" id="PRU01161"/>
    </source>
</evidence>
<dbReference type="Gene3D" id="3.40.50.410">
    <property type="entry name" value="von Willebrand factor, type A domain"/>
    <property type="match status" value="1"/>
</dbReference>
<dbReference type="Pfam" id="PF00092">
    <property type="entry name" value="VWA"/>
    <property type="match status" value="1"/>
</dbReference>
<feature type="domain" description="VWFA" evidence="4">
    <location>
        <begin position="416"/>
        <end position="574"/>
    </location>
</feature>
<dbReference type="PANTHER" id="PTHR34706:SF1">
    <property type="entry name" value="VWFA DOMAIN-CONTAINING PROTEIN"/>
    <property type="match status" value="1"/>
</dbReference>
<dbReference type="InterPro" id="IPR016035">
    <property type="entry name" value="Acyl_Trfase/lysoPLipase"/>
</dbReference>
<sequence length="731" mass="80097">MAPALSPNQSKHVLVIDGGGFRGLGSLLVLQELMKMAESRARQSLLPCDVFDLICGTSTGGLIATLLGRLGLDCATAIDIYKELTIAICGTNEAAFWEDLLKSNDGGLKSAPFERSLAKFIEKYTGLADTPMALKGDRDVVDHPKTNAFVTVTSEAPLYDNRTHCIRSYASRSRQPPPSEHQWSIREAVRGTLGSTIFLSPLSITSKYSYGDAGFAGFSSPVAFVPKETQALWPSGKIGTITVLGPGLSSLAPSSPRREWAVTDSYAKKYVDKIMVKLQSQLSAQDTLRLNAVNLVKQFVTLAVDTELLHSEFTANRQTHCTRLCPPLGIDNIDLVDCFHADVVEKAVKKWLQDEGKHILSAIACNLVELKKEPISTDDARFVIPPSPPPNTNPGYNPRLDERRPETMIEYLKNYRVCFIIDDSGSMEGERWSETRDALLEIAEHALRQNVDEIDMMFLNHHVLHRAVKGASTILKIFDAVRPAGYTPTGATLQKVLDEHMTKLDLAVNTPQYSTIKPLDIIVITDGVPTDRPKDVLVNAVARMKHARHHPNAMGVQIVQVGDDPEAVPALKDLMLGDVGSMVDTVPYKGKLTPQRQHRAGFKPGFQCNPTPPHSRARTYCAAAFISPKSSKAFTHHHAAASNSWEKLASWKSPGSHYGSLHQLMTRAGVADEHAANQGSSSSASYAGPICRDRERTATPPRVVTDDSELVLTANMLRIMYIDAQPCVLPR</sequence>
<dbReference type="SMART" id="SM00327">
    <property type="entry name" value="VWA"/>
    <property type="match status" value="1"/>
</dbReference>
<dbReference type="SUPFAM" id="SSF53300">
    <property type="entry name" value="vWA-like"/>
    <property type="match status" value="1"/>
</dbReference>
<feature type="short sequence motif" description="GXSXG" evidence="2">
    <location>
        <begin position="56"/>
        <end position="60"/>
    </location>
</feature>
<feature type="domain" description="PNPLA" evidence="5">
    <location>
        <begin position="14"/>
        <end position="199"/>
    </location>
</feature>
<evidence type="ECO:0000313" key="7">
    <source>
        <dbReference type="Proteomes" id="UP001063166"/>
    </source>
</evidence>
<comment type="caution">
    <text evidence="2">Lacks conserved residue(s) required for the propagation of feature annotation.</text>
</comment>
<dbReference type="SUPFAM" id="SSF52151">
    <property type="entry name" value="FabD/lysophospholipase-like"/>
    <property type="match status" value="1"/>
</dbReference>
<dbReference type="AlphaFoldDB" id="A0A9P3PZS6"/>
<name>A0A9P3PZS6_LYOSH</name>
<dbReference type="Proteomes" id="UP001063166">
    <property type="component" value="Unassembled WGS sequence"/>
</dbReference>
<dbReference type="Pfam" id="PF01734">
    <property type="entry name" value="Patatin"/>
    <property type="match status" value="1"/>
</dbReference>
<feature type="region of interest" description="Disordered" evidence="3">
    <location>
        <begin position="674"/>
        <end position="699"/>
    </location>
</feature>
<evidence type="ECO:0000259" key="5">
    <source>
        <dbReference type="PROSITE" id="PS51635"/>
    </source>
</evidence>
<accession>A0A9P3PZS6</accession>
<dbReference type="InterPro" id="IPR002035">
    <property type="entry name" value="VWF_A"/>
</dbReference>
<comment type="caution">
    <text evidence="6">The sequence shown here is derived from an EMBL/GenBank/DDBJ whole genome shotgun (WGS) entry which is preliminary data.</text>
</comment>